<dbReference type="InterPro" id="IPR036397">
    <property type="entry name" value="RNaseH_sf"/>
</dbReference>
<dbReference type="InterPro" id="IPR057670">
    <property type="entry name" value="SH3_retrovirus"/>
</dbReference>
<keyword evidence="1" id="KW-0479">Metal-binding</keyword>
<dbReference type="InterPro" id="IPR012337">
    <property type="entry name" value="RNaseH-like_sf"/>
</dbReference>
<dbReference type="AlphaFoldDB" id="A0AAW2Y822"/>
<sequence length="710" mass="81060">MVADFNVTEIMKRYIRLRSARDIWNALAKAFYDGSDESQLFALNQRAFSTKQVGRPLSIYYGDLVEIFQEMDHRDKIVMKDPDDIITYKKSVERLRVHIFLNGLDAEFEQIQGEILRKDPPLDLEETYAYVRRDFVRRTTMNGDSNQSESTALIARRTKPQHTNSKLGFSTSGDATARSARICTNCGEVGHTKARCYELIGYPEWWDPSKAPRKRNSKPNHHATVAVTKPTNVSENSSNHASVAVVESSNTGHSDSKTIGYGTRRGKLYYLDLMPAISNQMITTQYQAHIQVLRTDNGGEFVNQDLQRYLNLHGIVHQMTCPYSPQQNGVAERKNRHLLEVVRASLFEANMPTSYWGEAVTVATYLINRMPSSSLQFRTPFDFYKIVSASTMPNLPQVFDCVAFVHLHRHLRNKLEPRALQCVFVGYGLHQKGYRCYHPPSRKLYVTRDVVFHEDKMYYSTPESPIQGEMINELQTLDLHTVDIINNDIEDANNPFTGDENSQNDEDGMETTPETTRLAASPPNNVSGDQLISQVDSISESQVNSQPTRIRELPNRVTRGIPRVNYEPLLNSKTKYPINNFVSYHRLSKENEALVNQLSTVSIPSSVQDAVRDPKWKEAMNEEMKSLHKNSTWKSLIYLKGRNLLDVGGSSPSNTKQMELLNDTKQGLLLRDILRRTELIIWRHLHRCQDQYGSYSSISSCKSQLVFTSI</sequence>
<gene>
    <name evidence="5" type="ORF">Slati_0076100</name>
</gene>
<dbReference type="GO" id="GO:0015074">
    <property type="term" value="P:DNA integration"/>
    <property type="evidence" value="ECO:0007669"/>
    <property type="project" value="InterPro"/>
</dbReference>
<dbReference type="EMBL" id="JACGWN010000001">
    <property type="protein sequence ID" value="KAL0461885.1"/>
    <property type="molecule type" value="Genomic_DNA"/>
</dbReference>
<proteinExistence type="predicted"/>
<comment type="caution">
    <text evidence="5">The sequence shown here is derived from an EMBL/GenBank/DDBJ whole genome shotgun (WGS) entry which is preliminary data.</text>
</comment>
<evidence type="ECO:0000313" key="5">
    <source>
        <dbReference type="EMBL" id="KAL0461885.1"/>
    </source>
</evidence>
<evidence type="ECO:0000259" key="3">
    <source>
        <dbReference type="PROSITE" id="PS50158"/>
    </source>
</evidence>
<dbReference type="GO" id="GO:0008270">
    <property type="term" value="F:zinc ion binding"/>
    <property type="evidence" value="ECO:0007669"/>
    <property type="project" value="UniProtKB-KW"/>
</dbReference>
<dbReference type="PROSITE" id="PS50994">
    <property type="entry name" value="INTEGRASE"/>
    <property type="match status" value="1"/>
</dbReference>
<reference evidence="5" key="1">
    <citation type="submission" date="2020-06" db="EMBL/GenBank/DDBJ databases">
        <authorList>
            <person name="Li T."/>
            <person name="Hu X."/>
            <person name="Zhang T."/>
            <person name="Song X."/>
            <person name="Zhang H."/>
            <person name="Dai N."/>
            <person name="Sheng W."/>
            <person name="Hou X."/>
            <person name="Wei L."/>
        </authorList>
    </citation>
    <scope>NUCLEOTIDE SEQUENCE</scope>
    <source>
        <strain evidence="5">KEN1</strain>
        <tissue evidence="5">Leaf</tissue>
    </source>
</reference>
<dbReference type="Pfam" id="PF25597">
    <property type="entry name" value="SH3_retrovirus"/>
    <property type="match status" value="1"/>
</dbReference>
<dbReference type="SUPFAM" id="SSF53098">
    <property type="entry name" value="Ribonuclease H-like"/>
    <property type="match status" value="1"/>
</dbReference>
<organism evidence="5">
    <name type="scientific">Sesamum latifolium</name>
    <dbReference type="NCBI Taxonomy" id="2727402"/>
    <lineage>
        <taxon>Eukaryota</taxon>
        <taxon>Viridiplantae</taxon>
        <taxon>Streptophyta</taxon>
        <taxon>Embryophyta</taxon>
        <taxon>Tracheophyta</taxon>
        <taxon>Spermatophyta</taxon>
        <taxon>Magnoliopsida</taxon>
        <taxon>eudicotyledons</taxon>
        <taxon>Gunneridae</taxon>
        <taxon>Pentapetalae</taxon>
        <taxon>asterids</taxon>
        <taxon>lamiids</taxon>
        <taxon>Lamiales</taxon>
        <taxon>Pedaliaceae</taxon>
        <taxon>Sesamum</taxon>
    </lineage>
</organism>
<name>A0AAW2Y822_9LAMI</name>
<reference evidence="5" key="2">
    <citation type="journal article" date="2024" name="Plant">
        <title>Genomic evolution and insights into agronomic trait innovations of Sesamum species.</title>
        <authorList>
            <person name="Miao H."/>
            <person name="Wang L."/>
            <person name="Qu L."/>
            <person name="Liu H."/>
            <person name="Sun Y."/>
            <person name="Le M."/>
            <person name="Wang Q."/>
            <person name="Wei S."/>
            <person name="Zheng Y."/>
            <person name="Lin W."/>
            <person name="Duan Y."/>
            <person name="Cao H."/>
            <person name="Xiong S."/>
            <person name="Wang X."/>
            <person name="Wei L."/>
            <person name="Li C."/>
            <person name="Ma Q."/>
            <person name="Ju M."/>
            <person name="Zhao R."/>
            <person name="Li G."/>
            <person name="Mu C."/>
            <person name="Tian Q."/>
            <person name="Mei H."/>
            <person name="Zhang T."/>
            <person name="Gao T."/>
            <person name="Zhang H."/>
        </authorList>
    </citation>
    <scope>NUCLEOTIDE SEQUENCE</scope>
    <source>
        <strain evidence="5">KEN1</strain>
    </source>
</reference>
<keyword evidence="1" id="KW-0862">Zinc</keyword>
<dbReference type="PROSITE" id="PS50158">
    <property type="entry name" value="ZF_CCHC"/>
    <property type="match status" value="1"/>
</dbReference>
<dbReference type="Gene3D" id="3.30.420.10">
    <property type="entry name" value="Ribonuclease H-like superfamily/Ribonuclease H"/>
    <property type="match status" value="1"/>
</dbReference>
<dbReference type="InterPro" id="IPR001584">
    <property type="entry name" value="Integrase_cat-core"/>
</dbReference>
<accession>A0AAW2Y822</accession>
<dbReference type="InterPro" id="IPR039537">
    <property type="entry name" value="Retrotran_Ty1/copia-like"/>
</dbReference>
<feature type="domain" description="CCHC-type" evidence="3">
    <location>
        <begin position="183"/>
        <end position="196"/>
    </location>
</feature>
<dbReference type="PANTHER" id="PTHR42648:SF22">
    <property type="entry name" value="REVERSE TRANSCRIPTASE TY1_COPIA-TYPE DOMAIN-CONTAINING PROTEIN"/>
    <property type="match status" value="1"/>
</dbReference>
<dbReference type="GO" id="GO:0003676">
    <property type="term" value="F:nucleic acid binding"/>
    <property type="evidence" value="ECO:0007669"/>
    <property type="project" value="InterPro"/>
</dbReference>
<dbReference type="InterPro" id="IPR001878">
    <property type="entry name" value="Znf_CCHC"/>
</dbReference>
<evidence type="ECO:0000259" key="4">
    <source>
        <dbReference type="PROSITE" id="PS50994"/>
    </source>
</evidence>
<feature type="region of interest" description="Disordered" evidence="2">
    <location>
        <begin position="492"/>
        <end position="526"/>
    </location>
</feature>
<dbReference type="PANTHER" id="PTHR42648">
    <property type="entry name" value="TRANSPOSASE, PUTATIVE-RELATED"/>
    <property type="match status" value="1"/>
</dbReference>
<feature type="domain" description="Integrase catalytic" evidence="4">
    <location>
        <begin position="215"/>
        <end position="388"/>
    </location>
</feature>
<evidence type="ECO:0000256" key="1">
    <source>
        <dbReference type="PROSITE-ProRule" id="PRU00047"/>
    </source>
</evidence>
<keyword evidence="1" id="KW-0863">Zinc-finger</keyword>
<protein>
    <submittedName>
        <fullName evidence="5">Uncharacterized protein</fullName>
    </submittedName>
</protein>
<evidence type="ECO:0000256" key="2">
    <source>
        <dbReference type="SAM" id="MobiDB-lite"/>
    </source>
</evidence>